<comment type="caution">
    <text evidence="1">The sequence shown here is derived from an EMBL/GenBank/DDBJ whole genome shotgun (WGS) entry which is preliminary data.</text>
</comment>
<sequence length="37" mass="4013">MIHPDVEELYASGSILVQTAGLAEIKNLSAILRKDSE</sequence>
<dbReference type="AlphaFoldDB" id="A0A150KII4"/>
<accession>A0A150KII4</accession>
<dbReference type="Proteomes" id="UP000075304">
    <property type="component" value="Unassembled WGS sequence"/>
</dbReference>
<evidence type="ECO:0000313" key="2">
    <source>
        <dbReference type="Proteomes" id="UP000075304"/>
    </source>
</evidence>
<name>A0A150KII4_HEYCO</name>
<organism evidence="1 2">
    <name type="scientific">Heyndrickxia coagulans</name>
    <name type="common">Weizmannia coagulans</name>
    <dbReference type="NCBI Taxonomy" id="1398"/>
    <lineage>
        <taxon>Bacteria</taxon>
        <taxon>Bacillati</taxon>
        <taxon>Bacillota</taxon>
        <taxon>Bacilli</taxon>
        <taxon>Bacillales</taxon>
        <taxon>Bacillaceae</taxon>
        <taxon>Heyndrickxia</taxon>
    </lineage>
</organism>
<proteinExistence type="predicted"/>
<protein>
    <submittedName>
        <fullName evidence="1">Uncharacterized protein</fullName>
    </submittedName>
</protein>
<reference evidence="1 2" key="1">
    <citation type="submission" date="2016-01" db="EMBL/GenBank/DDBJ databases">
        <title>Genome Sequences of Twelve Sporeforming Bacillus Species Isolated from Foods.</title>
        <authorList>
            <person name="Berendsen E.M."/>
            <person name="Wells-Bennik M.H."/>
            <person name="Krawcyk A.O."/>
            <person name="De Jong A."/>
            <person name="Holsappel S."/>
            <person name="Eijlander R.T."/>
            <person name="Kuipers O.P."/>
        </authorList>
    </citation>
    <scope>NUCLEOTIDE SEQUENCE [LARGE SCALE GENOMIC DNA]</scope>
    <source>
        <strain evidence="1 2">B4099</strain>
    </source>
</reference>
<gene>
    <name evidence="1" type="ORF">B4099_2057</name>
</gene>
<dbReference type="EMBL" id="LQYI01000023">
    <property type="protein sequence ID" value="KYC71857.1"/>
    <property type="molecule type" value="Genomic_DNA"/>
</dbReference>
<dbReference type="PATRIC" id="fig|1398.25.peg.1718"/>
<evidence type="ECO:0000313" key="1">
    <source>
        <dbReference type="EMBL" id="KYC71857.1"/>
    </source>
</evidence>